<keyword evidence="1" id="KW-1133">Transmembrane helix</keyword>
<feature type="transmembrane region" description="Helical" evidence="1">
    <location>
        <begin position="97"/>
        <end position="113"/>
    </location>
</feature>
<dbReference type="Proteomes" id="UP000824112">
    <property type="component" value="Unassembled WGS sequence"/>
</dbReference>
<dbReference type="GO" id="GO:0005886">
    <property type="term" value="C:plasma membrane"/>
    <property type="evidence" value="ECO:0007669"/>
    <property type="project" value="TreeGrafter"/>
</dbReference>
<evidence type="ECO:0000313" key="3">
    <source>
        <dbReference type="Proteomes" id="UP000824112"/>
    </source>
</evidence>
<feature type="transmembrane region" description="Helical" evidence="1">
    <location>
        <begin position="67"/>
        <end position="91"/>
    </location>
</feature>
<keyword evidence="1" id="KW-0812">Transmembrane</keyword>
<feature type="transmembrane region" description="Helical" evidence="1">
    <location>
        <begin position="176"/>
        <end position="200"/>
    </location>
</feature>
<comment type="caution">
    <text evidence="2">The sequence shown here is derived from an EMBL/GenBank/DDBJ whole genome shotgun (WGS) entry which is preliminary data.</text>
</comment>
<dbReference type="Pfam" id="PF03956">
    <property type="entry name" value="Lys_export"/>
    <property type="match status" value="1"/>
</dbReference>
<dbReference type="AlphaFoldDB" id="A0A9D1M726"/>
<keyword evidence="1" id="KW-0472">Membrane</keyword>
<reference evidence="2" key="1">
    <citation type="submission" date="2020-10" db="EMBL/GenBank/DDBJ databases">
        <authorList>
            <person name="Gilroy R."/>
        </authorList>
    </citation>
    <scope>NUCLEOTIDE SEQUENCE</scope>
    <source>
        <strain evidence="2">CHK158-818</strain>
    </source>
</reference>
<protein>
    <submittedName>
        <fullName evidence="2">Lysine exporter LysO family protein</fullName>
    </submittedName>
</protein>
<evidence type="ECO:0000313" key="2">
    <source>
        <dbReference type="EMBL" id="HIU54827.1"/>
    </source>
</evidence>
<dbReference type="GO" id="GO:0015661">
    <property type="term" value="F:L-lysine efflux transmembrane transporter activity"/>
    <property type="evidence" value="ECO:0007669"/>
    <property type="project" value="InterPro"/>
</dbReference>
<gene>
    <name evidence="2" type="ORF">IAB03_03350</name>
</gene>
<name>A0A9D1M726_9BACT</name>
<dbReference type="PANTHER" id="PTHR35804">
    <property type="entry name" value="LYSINE EXPORTER LYSO"/>
    <property type="match status" value="1"/>
</dbReference>
<organism evidence="2 3">
    <name type="scientific">Candidatus Gallibacteroides avistercoris</name>
    <dbReference type="NCBI Taxonomy" id="2840833"/>
    <lineage>
        <taxon>Bacteria</taxon>
        <taxon>Pseudomonadati</taxon>
        <taxon>Bacteroidota</taxon>
        <taxon>Bacteroidia</taxon>
        <taxon>Bacteroidales</taxon>
        <taxon>Bacteroidaceae</taxon>
        <taxon>Bacteroidaceae incertae sedis</taxon>
        <taxon>Candidatus Gallibacteroides</taxon>
    </lineage>
</organism>
<sequence>MKSSLIILLSFILGVLVARFHYLPDLLLETDYSIYILFLLMFLVGMSIGADIKSLYIPLRQYRMKVLWVPVATIVGTLLFCFLLGLCLDGISLRETVAIGAGFGYYSLSAVFLKELAGADIGTMALVANLLRELFTLLFTPFLVRYFGKLAPISSAGATSMDTSLPIITRYAGESFVVISIFHGVVVDMSVPVILSLLYLF</sequence>
<proteinExistence type="predicted"/>
<accession>A0A9D1M726</accession>
<dbReference type="PANTHER" id="PTHR35804:SF1">
    <property type="entry name" value="LYSINE EXPORTER LYSO"/>
    <property type="match status" value="1"/>
</dbReference>
<dbReference type="EMBL" id="DVNA01000076">
    <property type="protein sequence ID" value="HIU54827.1"/>
    <property type="molecule type" value="Genomic_DNA"/>
</dbReference>
<reference evidence="2" key="2">
    <citation type="journal article" date="2021" name="PeerJ">
        <title>Extensive microbial diversity within the chicken gut microbiome revealed by metagenomics and culture.</title>
        <authorList>
            <person name="Gilroy R."/>
            <person name="Ravi A."/>
            <person name="Getino M."/>
            <person name="Pursley I."/>
            <person name="Horton D.L."/>
            <person name="Alikhan N.F."/>
            <person name="Baker D."/>
            <person name="Gharbi K."/>
            <person name="Hall N."/>
            <person name="Watson M."/>
            <person name="Adriaenssens E.M."/>
            <person name="Foster-Nyarko E."/>
            <person name="Jarju S."/>
            <person name="Secka A."/>
            <person name="Antonio M."/>
            <person name="Oren A."/>
            <person name="Chaudhuri R.R."/>
            <person name="La Ragione R."/>
            <person name="Hildebrand F."/>
            <person name="Pallen M.J."/>
        </authorList>
    </citation>
    <scope>NUCLEOTIDE SEQUENCE</scope>
    <source>
        <strain evidence="2">CHK158-818</strain>
    </source>
</reference>
<dbReference type="InterPro" id="IPR005642">
    <property type="entry name" value="LysO"/>
</dbReference>
<feature type="transmembrane region" description="Helical" evidence="1">
    <location>
        <begin position="34"/>
        <end position="55"/>
    </location>
</feature>
<evidence type="ECO:0000256" key="1">
    <source>
        <dbReference type="SAM" id="Phobius"/>
    </source>
</evidence>